<dbReference type="Pfam" id="PF01596">
    <property type="entry name" value="Methyltransf_3"/>
    <property type="match status" value="1"/>
</dbReference>
<evidence type="ECO:0000256" key="2">
    <source>
        <dbReference type="ARBA" id="ARBA00022679"/>
    </source>
</evidence>
<dbReference type="GO" id="GO:0032259">
    <property type="term" value="P:methylation"/>
    <property type="evidence" value="ECO:0007669"/>
    <property type="project" value="UniProtKB-KW"/>
</dbReference>
<dbReference type="EMBL" id="JAHLFM010000018">
    <property type="protein sequence ID" value="MBU3830760.1"/>
    <property type="molecule type" value="Genomic_DNA"/>
</dbReference>
<keyword evidence="3" id="KW-0949">S-adenosyl-L-methionine</keyword>
<protein>
    <recommendedName>
        <fullName evidence="6">O-methyltransferase</fullName>
    </recommendedName>
</protein>
<evidence type="ECO:0000313" key="4">
    <source>
        <dbReference type="EMBL" id="MBU3830760.1"/>
    </source>
</evidence>
<evidence type="ECO:0000256" key="1">
    <source>
        <dbReference type="ARBA" id="ARBA00022603"/>
    </source>
</evidence>
<sequence>MDLNSKLLELKNICINNNIPIIRDNTLDLILNWIKNNDIYSILEIGTAYGYSSLAFSMNEKINFIETIEKNFNNYKIAIDFISPLKIEKLNLLNIDAFEYETNKKFDLIFIDGPKSNQIKLFNKYLHFLSDNGVIFIDNLYLNKIRNIPEESKTNSQKNIIKKVDEFVNYLKSQKSWKFELIDIDDGVGIVKKYE</sequence>
<reference evidence="4" key="1">
    <citation type="journal article" date="2021" name="PeerJ">
        <title>Extensive microbial diversity within the chicken gut microbiome revealed by metagenomics and culture.</title>
        <authorList>
            <person name="Gilroy R."/>
            <person name="Ravi A."/>
            <person name="Getino M."/>
            <person name="Pursley I."/>
            <person name="Horton D.L."/>
            <person name="Alikhan N.F."/>
            <person name="Baker D."/>
            <person name="Gharbi K."/>
            <person name="Hall N."/>
            <person name="Watson M."/>
            <person name="Adriaenssens E.M."/>
            <person name="Foster-Nyarko E."/>
            <person name="Jarju S."/>
            <person name="Secka A."/>
            <person name="Antonio M."/>
            <person name="Oren A."/>
            <person name="Chaudhuri R.R."/>
            <person name="La Ragione R."/>
            <person name="Hildebrand F."/>
            <person name="Pallen M.J."/>
        </authorList>
    </citation>
    <scope>NUCLEOTIDE SEQUENCE</scope>
    <source>
        <strain evidence="4">A5-1222</strain>
    </source>
</reference>
<dbReference type="InterPro" id="IPR029063">
    <property type="entry name" value="SAM-dependent_MTases_sf"/>
</dbReference>
<comment type="caution">
    <text evidence="4">The sequence shown here is derived from an EMBL/GenBank/DDBJ whole genome shotgun (WGS) entry which is preliminary data.</text>
</comment>
<keyword evidence="2" id="KW-0808">Transferase</keyword>
<evidence type="ECO:0008006" key="6">
    <source>
        <dbReference type="Google" id="ProtNLM"/>
    </source>
</evidence>
<accession>A0A9E2KWJ5</accession>
<dbReference type="GO" id="GO:0008171">
    <property type="term" value="F:O-methyltransferase activity"/>
    <property type="evidence" value="ECO:0007669"/>
    <property type="project" value="InterPro"/>
</dbReference>
<gene>
    <name evidence="4" type="ORF">H9897_01195</name>
</gene>
<name>A0A9E2KWJ5_9BACT</name>
<dbReference type="Gene3D" id="3.40.50.150">
    <property type="entry name" value="Vaccinia Virus protein VP39"/>
    <property type="match status" value="1"/>
</dbReference>
<dbReference type="InterPro" id="IPR002935">
    <property type="entry name" value="SAM_O-MeTrfase"/>
</dbReference>
<dbReference type="SUPFAM" id="SSF53335">
    <property type="entry name" value="S-adenosyl-L-methionine-dependent methyltransferases"/>
    <property type="match status" value="1"/>
</dbReference>
<dbReference type="AlphaFoldDB" id="A0A9E2KWJ5"/>
<evidence type="ECO:0000256" key="3">
    <source>
        <dbReference type="ARBA" id="ARBA00022691"/>
    </source>
</evidence>
<proteinExistence type="predicted"/>
<organism evidence="4 5">
    <name type="scientific">Candidatus Ureaplasma intestinipullorum</name>
    <dbReference type="NCBI Taxonomy" id="2838770"/>
    <lineage>
        <taxon>Bacteria</taxon>
        <taxon>Bacillati</taxon>
        <taxon>Mycoplasmatota</taxon>
        <taxon>Mycoplasmoidales</taxon>
        <taxon>Mycoplasmoidaceae</taxon>
        <taxon>Ureaplasma</taxon>
    </lineage>
</organism>
<reference evidence="4" key="2">
    <citation type="submission" date="2021-04" db="EMBL/GenBank/DDBJ databases">
        <authorList>
            <person name="Gilroy R."/>
        </authorList>
    </citation>
    <scope>NUCLEOTIDE SEQUENCE</scope>
    <source>
        <strain evidence="4">A5-1222</strain>
    </source>
</reference>
<dbReference type="CDD" id="cd02440">
    <property type="entry name" value="AdoMet_MTases"/>
    <property type="match status" value="1"/>
</dbReference>
<dbReference type="Proteomes" id="UP000824247">
    <property type="component" value="Unassembled WGS sequence"/>
</dbReference>
<evidence type="ECO:0000313" key="5">
    <source>
        <dbReference type="Proteomes" id="UP000824247"/>
    </source>
</evidence>
<keyword evidence="1" id="KW-0489">Methyltransferase</keyword>